<evidence type="ECO:0000256" key="1">
    <source>
        <dbReference type="SAM" id="MobiDB-lite"/>
    </source>
</evidence>
<dbReference type="Proteomes" id="UP000503462">
    <property type="component" value="Chromosome 2"/>
</dbReference>
<reference evidence="2 3" key="1">
    <citation type="journal article" date="2016" name="Sci. Rep.">
        <title>Peltaster fructicola genome reveals evolution from an invasive phytopathogen to an ectophytic parasite.</title>
        <authorList>
            <person name="Xu C."/>
            <person name="Chen H."/>
            <person name="Gleason M.L."/>
            <person name="Xu J.R."/>
            <person name="Liu H."/>
            <person name="Zhang R."/>
            <person name="Sun G."/>
        </authorList>
    </citation>
    <scope>NUCLEOTIDE SEQUENCE [LARGE SCALE GENOMIC DNA]</scope>
    <source>
        <strain evidence="2 3">LNHT1506</strain>
    </source>
</reference>
<sequence length="85" mass="9603">MYHSHTSPIDHSFLRLAEKILFSSDIWSTHQGDIPGLELYPYEQGSWMLSLNSSSTRPPRSDIIVFDQSEPPGATGNTQNNRIDI</sequence>
<dbReference type="EMBL" id="CP051140">
    <property type="protein sequence ID" value="QIW97157.1"/>
    <property type="molecule type" value="Genomic_DNA"/>
</dbReference>
<keyword evidence="3" id="KW-1185">Reference proteome</keyword>
<evidence type="ECO:0000313" key="3">
    <source>
        <dbReference type="Proteomes" id="UP000503462"/>
    </source>
</evidence>
<feature type="compositionally biased region" description="Polar residues" evidence="1">
    <location>
        <begin position="75"/>
        <end position="85"/>
    </location>
</feature>
<accession>A0A6H0XR91</accession>
<organism evidence="2 3">
    <name type="scientific">Peltaster fructicola</name>
    <dbReference type="NCBI Taxonomy" id="286661"/>
    <lineage>
        <taxon>Eukaryota</taxon>
        <taxon>Fungi</taxon>
        <taxon>Dikarya</taxon>
        <taxon>Ascomycota</taxon>
        <taxon>Pezizomycotina</taxon>
        <taxon>Dothideomycetes</taxon>
        <taxon>Dothideomycetes incertae sedis</taxon>
        <taxon>Peltaster</taxon>
    </lineage>
</organism>
<dbReference type="AlphaFoldDB" id="A0A6H0XR91"/>
<feature type="region of interest" description="Disordered" evidence="1">
    <location>
        <begin position="63"/>
        <end position="85"/>
    </location>
</feature>
<proteinExistence type="predicted"/>
<evidence type="ECO:0000313" key="2">
    <source>
        <dbReference type="EMBL" id="QIW97157.1"/>
    </source>
</evidence>
<protein>
    <submittedName>
        <fullName evidence="2">Uncharacterized protein</fullName>
    </submittedName>
</protein>
<gene>
    <name evidence="2" type="ORF">AMS68_002675</name>
</gene>
<name>A0A6H0XR91_9PEZI</name>